<keyword evidence="2" id="KW-1185">Reference proteome</keyword>
<dbReference type="Proteomes" id="UP000317178">
    <property type="component" value="Chromosome"/>
</dbReference>
<dbReference type="EMBL" id="CP036281">
    <property type="protein sequence ID" value="QDU78527.1"/>
    <property type="molecule type" value="Genomic_DNA"/>
</dbReference>
<dbReference type="RefSeq" id="WP_144992349.1">
    <property type="nucleotide sequence ID" value="NZ_CP036281.1"/>
</dbReference>
<protein>
    <recommendedName>
        <fullName evidence="3">DUF3137 domain-containing protein</fullName>
    </recommendedName>
</protein>
<evidence type="ECO:0008006" key="3">
    <source>
        <dbReference type="Google" id="ProtNLM"/>
    </source>
</evidence>
<dbReference type="AlphaFoldDB" id="A0A518CH25"/>
<evidence type="ECO:0000313" key="2">
    <source>
        <dbReference type="Proteomes" id="UP000317178"/>
    </source>
</evidence>
<proteinExistence type="predicted"/>
<reference evidence="1 2" key="1">
    <citation type="submission" date="2019-02" db="EMBL/GenBank/DDBJ databases">
        <title>Deep-cultivation of Planctomycetes and their phenomic and genomic characterization uncovers novel biology.</title>
        <authorList>
            <person name="Wiegand S."/>
            <person name="Jogler M."/>
            <person name="Boedeker C."/>
            <person name="Pinto D."/>
            <person name="Vollmers J."/>
            <person name="Rivas-Marin E."/>
            <person name="Kohn T."/>
            <person name="Peeters S.H."/>
            <person name="Heuer A."/>
            <person name="Rast P."/>
            <person name="Oberbeckmann S."/>
            <person name="Bunk B."/>
            <person name="Jeske O."/>
            <person name="Meyerdierks A."/>
            <person name="Storesund J.E."/>
            <person name="Kallscheuer N."/>
            <person name="Luecker S."/>
            <person name="Lage O.M."/>
            <person name="Pohl T."/>
            <person name="Merkel B.J."/>
            <person name="Hornburger P."/>
            <person name="Mueller R.-W."/>
            <person name="Bruemmer F."/>
            <person name="Labrenz M."/>
            <person name="Spormann A.M."/>
            <person name="Op den Camp H."/>
            <person name="Overmann J."/>
            <person name="Amann R."/>
            <person name="Jetten M.S.M."/>
            <person name="Mascher T."/>
            <person name="Medema M.H."/>
            <person name="Devos D.P."/>
            <person name="Kaster A.-K."/>
            <person name="Ovreas L."/>
            <person name="Rohde M."/>
            <person name="Galperin M.Y."/>
            <person name="Jogler C."/>
        </authorList>
    </citation>
    <scope>NUCLEOTIDE SEQUENCE [LARGE SCALE GENOMIC DNA]</scope>
    <source>
        <strain evidence="1 2">Pla110</strain>
    </source>
</reference>
<sequence length="203" mass="23640">MKRFLFGPSQRKIWSEIAQDIGGDFVEGGFWRPAVLTQEHRHWKLTLDTYTQSSGNTSISYTRLRVPFLNPQDFRFRVYTASIFTRLGELLGMQNINVGDPGFDQKMVVKGDRINVIREVLNHPDIQAKFLMFSWIEFRIDVEKGFFSSKFPEGATQLKFTLKGVLRDQERIKNLFLLAIMLIEQMVKLRHITPAPVQMNVRT</sequence>
<accession>A0A518CH25</accession>
<dbReference type="KEGG" id="plon:Pla110_02310"/>
<dbReference type="OrthoDB" id="262374at2"/>
<name>A0A518CH25_9PLAN</name>
<organism evidence="1 2">
    <name type="scientific">Polystyrenella longa</name>
    <dbReference type="NCBI Taxonomy" id="2528007"/>
    <lineage>
        <taxon>Bacteria</taxon>
        <taxon>Pseudomonadati</taxon>
        <taxon>Planctomycetota</taxon>
        <taxon>Planctomycetia</taxon>
        <taxon>Planctomycetales</taxon>
        <taxon>Planctomycetaceae</taxon>
        <taxon>Polystyrenella</taxon>
    </lineage>
</organism>
<gene>
    <name evidence="1" type="ORF">Pla110_02310</name>
</gene>
<evidence type="ECO:0000313" key="1">
    <source>
        <dbReference type="EMBL" id="QDU78527.1"/>
    </source>
</evidence>